<dbReference type="Proteomes" id="UP001412067">
    <property type="component" value="Unassembled WGS sequence"/>
</dbReference>
<evidence type="ECO:0000313" key="2">
    <source>
        <dbReference type="EMBL" id="KAK8950191.1"/>
    </source>
</evidence>
<feature type="compositionally biased region" description="Polar residues" evidence="1">
    <location>
        <begin position="80"/>
        <end position="90"/>
    </location>
</feature>
<protein>
    <submittedName>
        <fullName evidence="2">Uncharacterized protein</fullName>
    </submittedName>
</protein>
<name>A0ABR2LTK6_9ASPA</name>
<accession>A0ABR2LTK6</accession>
<gene>
    <name evidence="2" type="ORF">KSP40_PGU001657</name>
</gene>
<evidence type="ECO:0000313" key="3">
    <source>
        <dbReference type="Proteomes" id="UP001412067"/>
    </source>
</evidence>
<dbReference type="EMBL" id="JBBWWR010000015">
    <property type="protein sequence ID" value="KAK8950191.1"/>
    <property type="molecule type" value="Genomic_DNA"/>
</dbReference>
<keyword evidence="3" id="KW-1185">Reference proteome</keyword>
<sequence>MARKIKISAKAKDSLVEIHNPTDWQANSSTFHPRTSVVRITSMAKSFSPPLHLPSRKDSHAKILITGKKSHEASIKSKTHLSTKNSAQQSIKDKTTKRTSIRPYQQPPIRSQLSLLLD</sequence>
<feature type="compositionally biased region" description="Polar residues" evidence="1">
    <location>
        <begin position="108"/>
        <end position="118"/>
    </location>
</feature>
<reference evidence="2 3" key="1">
    <citation type="journal article" date="2022" name="Nat. Plants">
        <title>Genomes of leafy and leafless Platanthera orchids illuminate the evolution of mycoheterotrophy.</title>
        <authorList>
            <person name="Li M.H."/>
            <person name="Liu K.W."/>
            <person name="Li Z."/>
            <person name="Lu H.C."/>
            <person name="Ye Q.L."/>
            <person name="Zhang D."/>
            <person name="Wang J.Y."/>
            <person name="Li Y.F."/>
            <person name="Zhong Z.M."/>
            <person name="Liu X."/>
            <person name="Yu X."/>
            <person name="Liu D.K."/>
            <person name="Tu X.D."/>
            <person name="Liu B."/>
            <person name="Hao Y."/>
            <person name="Liao X.Y."/>
            <person name="Jiang Y.T."/>
            <person name="Sun W.H."/>
            <person name="Chen J."/>
            <person name="Chen Y.Q."/>
            <person name="Ai Y."/>
            <person name="Zhai J.W."/>
            <person name="Wu S.S."/>
            <person name="Zhou Z."/>
            <person name="Hsiao Y.Y."/>
            <person name="Wu W.L."/>
            <person name="Chen Y.Y."/>
            <person name="Lin Y.F."/>
            <person name="Hsu J.L."/>
            <person name="Li C.Y."/>
            <person name="Wang Z.W."/>
            <person name="Zhao X."/>
            <person name="Zhong W.Y."/>
            <person name="Ma X.K."/>
            <person name="Ma L."/>
            <person name="Huang J."/>
            <person name="Chen G.Z."/>
            <person name="Huang M.Z."/>
            <person name="Huang L."/>
            <person name="Peng D.H."/>
            <person name="Luo Y.B."/>
            <person name="Zou S.Q."/>
            <person name="Chen S.P."/>
            <person name="Lan S."/>
            <person name="Tsai W.C."/>
            <person name="Van de Peer Y."/>
            <person name="Liu Z.J."/>
        </authorList>
    </citation>
    <scope>NUCLEOTIDE SEQUENCE [LARGE SCALE GENOMIC DNA]</scope>
    <source>
        <strain evidence="2">Lor288</strain>
    </source>
</reference>
<feature type="region of interest" description="Disordered" evidence="1">
    <location>
        <begin position="69"/>
        <end position="118"/>
    </location>
</feature>
<evidence type="ECO:0000256" key="1">
    <source>
        <dbReference type="SAM" id="MobiDB-lite"/>
    </source>
</evidence>
<proteinExistence type="predicted"/>
<comment type="caution">
    <text evidence="2">The sequence shown here is derived from an EMBL/GenBank/DDBJ whole genome shotgun (WGS) entry which is preliminary data.</text>
</comment>
<organism evidence="2 3">
    <name type="scientific">Platanthera guangdongensis</name>
    <dbReference type="NCBI Taxonomy" id="2320717"/>
    <lineage>
        <taxon>Eukaryota</taxon>
        <taxon>Viridiplantae</taxon>
        <taxon>Streptophyta</taxon>
        <taxon>Embryophyta</taxon>
        <taxon>Tracheophyta</taxon>
        <taxon>Spermatophyta</taxon>
        <taxon>Magnoliopsida</taxon>
        <taxon>Liliopsida</taxon>
        <taxon>Asparagales</taxon>
        <taxon>Orchidaceae</taxon>
        <taxon>Orchidoideae</taxon>
        <taxon>Orchideae</taxon>
        <taxon>Orchidinae</taxon>
        <taxon>Platanthera</taxon>
    </lineage>
</organism>